<dbReference type="PROSITE" id="PS00526">
    <property type="entry name" value="RIBOSOMAL_L19E"/>
    <property type="match status" value="1"/>
</dbReference>
<evidence type="ECO:0000256" key="3">
    <source>
        <dbReference type="ARBA" id="ARBA00022884"/>
    </source>
</evidence>
<dbReference type="InterPro" id="IPR023638">
    <property type="entry name" value="Ribosomal_eL19_CS"/>
</dbReference>
<comment type="subunit">
    <text evidence="6">Part of the 50S ribosomal subunit.</text>
</comment>
<dbReference type="InterPro" id="IPR035970">
    <property type="entry name" value="60S_ribosomal_eL19_sf"/>
</dbReference>
<reference evidence="12 13" key="1">
    <citation type="submission" date="2015-12" db="EMBL/GenBank/DDBJ databases">
        <title>A stable core within a dynamic pangenome in Sulfolobus acidocaldarius.</title>
        <authorList>
            <person name="Anderson R."/>
            <person name="Kouris A."/>
            <person name="Seward C."/>
            <person name="Campbell K."/>
            <person name="Whitaker R."/>
        </authorList>
    </citation>
    <scope>NUCLEOTIDE SEQUENCE [LARGE SCALE GENOMIC DNA]</scope>
    <source>
        <strain evidence="10 13">GG12-C01-09</strain>
        <strain evidence="11 12">NG05B_CO5_07</strain>
    </source>
</reference>
<dbReference type="Gene3D" id="1.10.1650.10">
    <property type="match status" value="1"/>
</dbReference>
<dbReference type="Pfam" id="PF01280">
    <property type="entry name" value="Ribosomal_L19e"/>
    <property type="match status" value="1"/>
</dbReference>
<proteinExistence type="inferred from homology"/>
<evidence type="ECO:0000256" key="4">
    <source>
        <dbReference type="ARBA" id="ARBA00022980"/>
    </source>
</evidence>
<protein>
    <recommendedName>
        <fullName evidence="6">Large ribosomal subunit protein eL19</fullName>
    </recommendedName>
</protein>
<dbReference type="InterPro" id="IPR015972">
    <property type="entry name" value="Ribosomal_eL19_dom1"/>
</dbReference>
<dbReference type="GO" id="GO:0070180">
    <property type="term" value="F:large ribosomal subunit rRNA binding"/>
    <property type="evidence" value="ECO:0007669"/>
    <property type="project" value="UniProtKB-UniRule"/>
</dbReference>
<evidence type="ECO:0000256" key="8">
    <source>
        <dbReference type="SAM" id="MobiDB-lite"/>
    </source>
</evidence>
<dbReference type="GO" id="GO:0022625">
    <property type="term" value="C:cytosolic large ribosomal subunit"/>
    <property type="evidence" value="ECO:0007669"/>
    <property type="project" value="InterPro"/>
</dbReference>
<evidence type="ECO:0000256" key="1">
    <source>
        <dbReference type="ARBA" id="ARBA00011082"/>
    </source>
</evidence>
<feature type="region of interest" description="Disordered" evidence="8">
    <location>
        <begin position="56"/>
        <end position="90"/>
    </location>
</feature>
<evidence type="ECO:0000313" key="11">
    <source>
        <dbReference type="EMBL" id="ALU32815.1"/>
    </source>
</evidence>
<gene>
    <name evidence="6 10" type="primary">rpl19e</name>
    <name evidence="10" type="ORF">ATY89_03495</name>
    <name evidence="11" type="ORF">ATZ20_06520</name>
</gene>
<keyword evidence="3 6" id="KW-0694">RNA-binding</keyword>
<dbReference type="InterPro" id="IPR039547">
    <property type="entry name" value="Ribosomal_eL19"/>
</dbReference>
<dbReference type="SMART" id="SM01416">
    <property type="entry name" value="Ribosomal_L19e"/>
    <property type="match status" value="1"/>
</dbReference>
<dbReference type="OrthoDB" id="11624at2157"/>
<dbReference type="SMR" id="A0A0U3GQH7"/>
<evidence type="ECO:0000313" key="13">
    <source>
        <dbReference type="Proteomes" id="UP000065473"/>
    </source>
</evidence>
<dbReference type="InterPro" id="IPR033936">
    <property type="entry name" value="Ribosomal_eL19_arc"/>
</dbReference>
<evidence type="ECO:0000256" key="6">
    <source>
        <dbReference type="HAMAP-Rule" id="MF_01475"/>
    </source>
</evidence>
<dbReference type="Proteomes" id="UP000065473">
    <property type="component" value="Chromosome"/>
</dbReference>
<dbReference type="HAMAP" id="MF_01475">
    <property type="entry name" value="Ribosomal_eL19"/>
    <property type="match status" value="1"/>
</dbReference>
<dbReference type="GeneID" id="14551100"/>
<dbReference type="InterPro" id="IPR000196">
    <property type="entry name" value="Ribosomal_eL19_dom"/>
</dbReference>
<organism evidence="10 13">
    <name type="scientific">Sulfolobus acidocaldarius</name>
    <dbReference type="NCBI Taxonomy" id="2285"/>
    <lineage>
        <taxon>Archaea</taxon>
        <taxon>Thermoproteota</taxon>
        <taxon>Thermoprotei</taxon>
        <taxon>Sulfolobales</taxon>
        <taxon>Sulfolobaceae</taxon>
        <taxon>Sulfolobus</taxon>
    </lineage>
</organism>
<feature type="domain" description="Large ribosomal subunit protein eL19" evidence="9">
    <location>
        <begin position="3"/>
        <end position="147"/>
    </location>
</feature>
<dbReference type="FunFam" id="1.10.1200.240:FF:000003">
    <property type="entry name" value="50S ribosomal protein L19e"/>
    <property type="match status" value="1"/>
</dbReference>
<evidence type="ECO:0000256" key="7">
    <source>
        <dbReference type="RuleBase" id="RU000574"/>
    </source>
</evidence>
<evidence type="ECO:0000313" key="12">
    <source>
        <dbReference type="Proteomes" id="UP000060043"/>
    </source>
</evidence>
<dbReference type="GO" id="GO:0006412">
    <property type="term" value="P:translation"/>
    <property type="evidence" value="ECO:0007669"/>
    <property type="project" value="UniProtKB-UniRule"/>
</dbReference>
<keyword evidence="2 6" id="KW-0699">rRNA-binding</keyword>
<comment type="function">
    <text evidence="6">Binds to the 23S rRNA.</text>
</comment>
<comment type="similarity">
    <text evidence="1 6 7">Belongs to the eukaryotic ribosomal protein eL19 family.</text>
</comment>
<dbReference type="EMBL" id="CP013694">
    <property type="protein sequence ID" value="ALU30552.1"/>
    <property type="molecule type" value="Genomic_DNA"/>
</dbReference>
<dbReference type="RefSeq" id="WP_011277473.1">
    <property type="nucleotide sequence ID" value="NZ_BHWZ01000001.1"/>
</dbReference>
<dbReference type="SUPFAM" id="SSF48140">
    <property type="entry name" value="Ribosomal protein L19 (L19e)"/>
    <property type="match status" value="1"/>
</dbReference>
<dbReference type="InterPro" id="IPR057260">
    <property type="entry name" value="Ribosomal_L19e_C"/>
</dbReference>
<dbReference type="Pfam" id="PF25476">
    <property type="entry name" value="Ribosomal_L19e_C"/>
    <property type="match status" value="1"/>
</dbReference>
<dbReference type="CDD" id="cd01418">
    <property type="entry name" value="Ribosomal_L19e_A"/>
    <property type="match status" value="1"/>
</dbReference>
<dbReference type="STRING" id="1435377.SUSAZ_02615"/>
<evidence type="ECO:0000256" key="2">
    <source>
        <dbReference type="ARBA" id="ARBA00022730"/>
    </source>
</evidence>
<dbReference type="AlphaFoldDB" id="A0A0U3GQH7"/>
<sequence length="150" mass="17749">MPEFQLQRRLAADIAGVGLNNIKFNPERLEEVEEALTREDIKKLIKERAVIVNPKRGISSGRLKERKHKRRSKGEGRKHGSRKGKSGARTGDKEIWINKIRKIRRYIRWLRDNNVIDKHTYRLLYKRAKGNYFKNLSDVKSYLRQMGHKV</sequence>
<dbReference type="PANTHER" id="PTHR10722">
    <property type="entry name" value="60S RIBOSOMAL PROTEIN L19"/>
    <property type="match status" value="1"/>
</dbReference>
<accession>A0A0U3GQH7</accession>
<evidence type="ECO:0000259" key="9">
    <source>
        <dbReference type="SMART" id="SM01416"/>
    </source>
</evidence>
<dbReference type="InterPro" id="IPR057259">
    <property type="entry name" value="Ribosomal_L19e"/>
</dbReference>
<keyword evidence="5 6" id="KW-0687">Ribonucleoprotein</keyword>
<dbReference type="EMBL" id="CP013695">
    <property type="protein sequence ID" value="ALU32815.1"/>
    <property type="molecule type" value="Genomic_DNA"/>
</dbReference>
<name>A0A0U3GQH7_9CREN</name>
<dbReference type="Gene3D" id="1.10.1200.240">
    <property type="match status" value="1"/>
</dbReference>
<keyword evidence="4 6" id="KW-0689">Ribosomal protein</keyword>
<evidence type="ECO:0000256" key="5">
    <source>
        <dbReference type="ARBA" id="ARBA00023274"/>
    </source>
</evidence>
<dbReference type="NCBIfam" id="NF006343">
    <property type="entry name" value="PRK08570.1"/>
    <property type="match status" value="1"/>
</dbReference>
<evidence type="ECO:0000313" key="10">
    <source>
        <dbReference type="EMBL" id="ALU30552.1"/>
    </source>
</evidence>
<dbReference type="Proteomes" id="UP000060043">
    <property type="component" value="Chromosome"/>
</dbReference>
<dbReference type="GO" id="GO:0003735">
    <property type="term" value="F:structural constituent of ribosome"/>
    <property type="evidence" value="ECO:0007669"/>
    <property type="project" value="InterPro"/>
</dbReference>
<dbReference type="OMA" id="NRVWIDP"/>